<dbReference type="EC" id="2.7.13.3" evidence="2"/>
<evidence type="ECO:0000313" key="8">
    <source>
        <dbReference type="Proteomes" id="UP000677016"/>
    </source>
</evidence>
<feature type="transmembrane region" description="Helical" evidence="6">
    <location>
        <begin position="292"/>
        <end position="312"/>
    </location>
</feature>
<dbReference type="RefSeq" id="WP_211603627.1">
    <property type="nucleotide sequence ID" value="NZ_JAGSNF010000019.1"/>
</dbReference>
<comment type="catalytic activity">
    <reaction evidence="1">
        <text>ATP + protein L-histidine = ADP + protein N-phospho-L-histidine.</text>
        <dbReference type="EC" id="2.7.13.3"/>
    </reaction>
</comment>
<feature type="transmembrane region" description="Helical" evidence="6">
    <location>
        <begin position="346"/>
        <end position="367"/>
    </location>
</feature>
<evidence type="ECO:0000256" key="2">
    <source>
        <dbReference type="ARBA" id="ARBA00012438"/>
    </source>
</evidence>
<dbReference type="PANTHER" id="PTHR24421:SF10">
    <property type="entry name" value="NITRATE_NITRITE SENSOR PROTEIN NARQ"/>
    <property type="match status" value="1"/>
</dbReference>
<feature type="transmembrane region" description="Helical" evidence="6">
    <location>
        <begin position="373"/>
        <end position="392"/>
    </location>
</feature>
<dbReference type="Proteomes" id="UP000677016">
    <property type="component" value="Unassembled WGS sequence"/>
</dbReference>
<accession>A0A941DD76</accession>
<name>A0A941DD76_9MICO</name>
<feature type="transmembrane region" description="Helical" evidence="6">
    <location>
        <begin position="399"/>
        <end position="417"/>
    </location>
</feature>
<keyword evidence="8" id="KW-1185">Reference proteome</keyword>
<gene>
    <name evidence="7" type="ORF">KC207_12860</name>
</gene>
<keyword evidence="5" id="KW-0902">Two-component regulatory system</keyword>
<reference evidence="7" key="1">
    <citation type="submission" date="2021-04" db="EMBL/GenBank/DDBJ databases">
        <title>Phycicoccus avicenniae sp. nov., a novel endophytic actinomycetes isolated from branch of Avicennia mariana.</title>
        <authorList>
            <person name="Tuo L."/>
        </authorList>
    </citation>
    <scope>NUCLEOTIDE SEQUENCE</scope>
    <source>
        <strain evidence="7">BSK3Z-2</strain>
    </source>
</reference>
<keyword evidence="6" id="KW-0472">Membrane</keyword>
<keyword evidence="4" id="KW-0418">Kinase</keyword>
<evidence type="ECO:0000256" key="5">
    <source>
        <dbReference type="ARBA" id="ARBA00023012"/>
    </source>
</evidence>
<dbReference type="EMBL" id="JAGSNF010000019">
    <property type="protein sequence ID" value="MBR7744177.1"/>
    <property type="molecule type" value="Genomic_DNA"/>
</dbReference>
<feature type="transmembrane region" description="Helical" evidence="6">
    <location>
        <begin position="12"/>
        <end position="32"/>
    </location>
</feature>
<feature type="transmembrane region" description="Helical" evidence="6">
    <location>
        <begin position="318"/>
        <end position="334"/>
    </location>
</feature>
<evidence type="ECO:0000256" key="6">
    <source>
        <dbReference type="SAM" id="Phobius"/>
    </source>
</evidence>
<keyword evidence="6" id="KW-0812">Transmembrane</keyword>
<organism evidence="7 8">
    <name type="scientific">Phycicoccus avicenniae</name>
    <dbReference type="NCBI Taxonomy" id="2828860"/>
    <lineage>
        <taxon>Bacteria</taxon>
        <taxon>Bacillati</taxon>
        <taxon>Actinomycetota</taxon>
        <taxon>Actinomycetes</taxon>
        <taxon>Micrococcales</taxon>
        <taxon>Intrasporangiaceae</taxon>
        <taxon>Phycicoccus</taxon>
    </lineage>
</organism>
<proteinExistence type="predicted"/>
<evidence type="ECO:0000313" key="7">
    <source>
        <dbReference type="EMBL" id="MBR7744177.1"/>
    </source>
</evidence>
<dbReference type="InterPro" id="IPR050482">
    <property type="entry name" value="Sensor_HK_TwoCompSys"/>
</dbReference>
<sequence length="489" mass="51871">MIYFNLVATVKTRALAAVLPPTAVAYVALEWAAGRSPLVAVDDALLTIPAALALSLFVSALVSNLHRADQLHEQGVRARLSTTFSLASTSAANSMHQFLHDRVLAVLGLVVSHAPEDRPRIADYCRSVAETIEGQPGWEDPPASSVADLLESVLADSPLPLLVVPGSRPEDERLDPPVARALRRAVAEALRNCARHSGSDQAQIRFESSASHATLVISDEGRGFRGAPSGWGTAHSILAPMLGVQGSAQVQGDPGRGTTVSLTWPRRTADAPASARLQTFQETRAAIGEVRLLKVFVAPILVANAYLAIRYSASDSTAIAQIALAAAYVAITLHRVHRLLLHGPSAVTVLVLMTSSAFTIVVGLILAEPADALRTYDSWCVGLAAVGPAVLAFHMSPRWSPVLVIPNVAVVALFVYVEPTVGVTDVLGAVFAAALPLWAMACGAAVRATERQLSDEVERLARRTWDLSGDLPTPESVAQRRFLVERAAP</sequence>
<comment type="caution">
    <text evidence="7">The sequence shown here is derived from an EMBL/GenBank/DDBJ whole genome shotgun (WGS) entry which is preliminary data.</text>
</comment>
<evidence type="ECO:0000256" key="4">
    <source>
        <dbReference type="ARBA" id="ARBA00022777"/>
    </source>
</evidence>
<protein>
    <recommendedName>
        <fullName evidence="2">histidine kinase</fullName>
        <ecNumber evidence="2">2.7.13.3</ecNumber>
    </recommendedName>
</protein>
<dbReference type="GO" id="GO:0004673">
    <property type="term" value="F:protein histidine kinase activity"/>
    <property type="evidence" value="ECO:0007669"/>
    <property type="project" value="UniProtKB-EC"/>
</dbReference>
<dbReference type="GO" id="GO:0000160">
    <property type="term" value="P:phosphorelay signal transduction system"/>
    <property type="evidence" value="ECO:0007669"/>
    <property type="project" value="UniProtKB-KW"/>
</dbReference>
<dbReference type="AlphaFoldDB" id="A0A941DD76"/>
<dbReference type="PANTHER" id="PTHR24421">
    <property type="entry name" value="NITRATE/NITRITE SENSOR PROTEIN NARX-RELATED"/>
    <property type="match status" value="1"/>
</dbReference>
<evidence type="ECO:0000256" key="3">
    <source>
        <dbReference type="ARBA" id="ARBA00022679"/>
    </source>
</evidence>
<dbReference type="Gene3D" id="3.30.565.10">
    <property type="entry name" value="Histidine kinase-like ATPase, C-terminal domain"/>
    <property type="match status" value="1"/>
</dbReference>
<feature type="transmembrane region" description="Helical" evidence="6">
    <location>
        <begin position="429"/>
        <end position="449"/>
    </location>
</feature>
<feature type="transmembrane region" description="Helical" evidence="6">
    <location>
        <begin position="44"/>
        <end position="62"/>
    </location>
</feature>
<dbReference type="InterPro" id="IPR036890">
    <property type="entry name" value="HATPase_C_sf"/>
</dbReference>
<evidence type="ECO:0000256" key="1">
    <source>
        <dbReference type="ARBA" id="ARBA00000085"/>
    </source>
</evidence>
<keyword evidence="3" id="KW-0808">Transferase</keyword>
<keyword evidence="6" id="KW-1133">Transmembrane helix</keyword>
<dbReference type="SUPFAM" id="SSF55874">
    <property type="entry name" value="ATPase domain of HSP90 chaperone/DNA topoisomerase II/histidine kinase"/>
    <property type="match status" value="1"/>
</dbReference>